<evidence type="ECO:0000256" key="8">
    <source>
        <dbReference type="ARBA" id="ARBA00023136"/>
    </source>
</evidence>
<evidence type="ECO:0000256" key="4">
    <source>
        <dbReference type="ARBA" id="ARBA00022547"/>
    </source>
</evidence>
<dbReference type="PANTHER" id="PTHR12386">
    <property type="entry name" value="ATP SYNTHASE SUBUNIT"/>
    <property type="match status" value="1"/>
</dbReference>
<evidence type="ECO:0000313" key="12">
    <source>
        <dbReference type="Proteomes" id="UP000499080"/>
    </source>
</evidence>
<keyword evidence="6 10" id="KW-0406">Ion transport</keyword>
<keyword evidence="7 10" id="KW-0496">Mitochondrion</keyword>
<evidence type="ECO:0000256" key="9">
    <source>
        <dbReference type="ARBA" id="ARBA00023310"/>
    </source>
</evidence>
<evidence type="ECO:0000256" key="1">
    <source>
        <dbReference type="ARBA" id="ARBA00004325"/>
    </source>
</evidence>
<dbReference type="Proteomes" id="UP000499080">
    <property type="component" value="Unassembled WGS sequence"/>
</dbReference>
<dbReference type="GO" id="GO:0045259">
    <property type="term" value="C:proton-transporting ATP synthase complex"/>
    <property type="evidence" value="ECO:0007669"/>
    <property type="project" value="UniProtKB-UniRule"/>
</dbReference>
<evidence type="ECO:0000256" key="3">
    <source>
        <dbReference type="ARBA" id="ARBA00022448"/>
    </source>
</evidence>
<dbReference type="InterPro" id="IPR006808">
    <property type="entry name" value="ATP_synth_F0_gsu_mt"/>
</dbReference>
<gene>
    <name evidence="11" type="primary">ATP5L</name>
    <name evidence="11" type="ORF">AVEN_78022_1</name>
</gene>
<dbReference type="AlphaFoldDB" id="A0A4Y2LSJ4"/>
<dbReference type="GO" id="GO:0015986">
    <property type="term" value="P:proton motive force-driven ATP synthesis"/>
    <property type="evidence" value="ECO:0007669"/>
    <property type="project" value="UniProtKB-UniRule"/>
</dbReference>
<keyword evidence="9 10" id="KW-0066">ATP synthesis</keyword>
<evidence type="ECO:0000256" key="2">
    <source>
        <dbReference type="ARBA" id="ARBA00005699"/>
    </source>
</evidence>
<proteinExistence type="inferred from homology"/>
<evidence type="ECO:0000256" key="6">
    <source>
        <dbReference type="ARBA" id="ARBA00023065"/>
    </source>
</evidence>
<keyword evidence="3 10" id="KW-0813">Transport</keyword>
<keyword evidence="4 10" id="KW-0138">CF(0)</keyword>
<dbReference type="PIRSF" id="PIRSF017835">
    <property type="entry name" value="ATP-synth_g_mitoch_animal"/>
    <property type="match status" value="1"/>
</dbReference>
<keyword evidence="12" id="KW-1185">Reference proteome</keyword>
<protein>
    <recommendedName>
        <fullName evidence="10">ATP synthase subunit g</fullName>
        <shortName evidence="10">ATPase subunit g</shortName>
    </recommendedName>
</protein>
<dbReference type="GO" id="GO:0031966">
    <property type="term" value="C:mitochondrial membrane"/>
    <property type="evidence" value="ECO:0007669"/>
    <property type="project" value="UniProtKB-SubCell"/>
</dbReference>
<reference evidence="11 12" key="1">
    <citation type="journal article" date="2019" name="Sci. Rep.">
        <title>Orb-weaving spider Araneus ventricosus genome elucidates the spidroin gene catalogue.</title>
        <authorList>
            <person name="Kono N."/>
            <person name="Nakamura H."/>
            <person name="Ohtoshi R."/>
            <person name="Moran D.A.P."/>
            <person name="Shinohara A."/>
            <person name="Yoshida Y."/>
            <person name="Fujiwara M."/>
            <person name="Mori M."/>
            <person name="Tomita M."/>
            <person name="Arakawa K."/>
        </authorList>
    </citation>
    <scope>NUCLEOTIDE SEQUENCE [LARGE SCALE GENOMIC DNA]</scope>
</reference>
<dbReference type="EMBL" id="BGPR01006295">
    <property type="protein sequence ID" value="GBN17771.1"/>
    <property type="molecule type" value="Genomic_DNA"/>
</dbReference>
<dbReference type="GO" id="GO:0015078">
    <property type="term" value="F:proton transmembrane transporter activity"/>
    <property type="evidence" value="ECO:0007669"/>
    <property type="project" value="UniProtKB-UniRule"/>
</dbReference>
<keyword evidence="8 10" id="KW-0472">Membrane</keyword>
<dbReference type="Pfam" id="PF04718">
    <property type="entry name" value="ATP-synt_G"/>
    <property type="match status" value="1"/>
</dbReference>
<comment type="subcellular location">
    <subcellularLocation>
        <location evidence="1">Mitochondrion membrane</location>
    </subcellularLocation>
</comment>
<comment type="similarity">
    <text evidence="2 10">Belongs to the ATPase g subunit family.</text>
</comment>
<evidence type="ECO:0000256" key="5">
    <source>
        <dbReference type="ARBA" id="ARBA00022781"/>
    </source>
</evidence>
<evidence type="ECO:0000256" key="7">
    <source>
        <dbReference type="ARBA" id="ARBA00023128"/>
    </source>
</evidence>
<accession>A0A4Y2LSJ4</accession>
<dbReference type="OrthoDB" id="437at2759"/>
<evidence type="ECO:0000256" key="10">
    <source>
        <dbReference type="PIRNR" id="PIRNR017835"/>
    </source>
</evidence>
<sequence length="103" mass="11320">MAKAATSLGSKLPIIMKGMMESSKPKLATFIKYAKVELVPPKMSEIPEVMAGFGRLMRSAKSGSWKQYTMKEAWLNSLIAAEIYFCFCIGECIGKGSLLGYQV</sequence>
<dbReference type="InterPro" id="IPR016702">
    <property type="entry name" value="ATP5MG_metazoa"/>
</dbReference>
<evidence type="ECO:0000313" key="11">
    <source>
        <dbReference type="EMBL" id="GBN17771.1"/>
    </source>
</evidence>
<comment type="caution">
    <text evidence="11">The sequence shown here is derived from an EMBL/GenBank/DDBJ whole genome shotgun (WGS) entry which is preliminary data.</text>
</comment>
<organism evidence="11 12">
    <name type="scientific">Araneus ventricosus</name>
    <name type="common">Orbweaver spider</name>
    <name type="synonym">Epeira ventricosa</name>
    <dbReference type="NCBI Taxonomy" id="182803"/>
    <lineage>
        <taxon>Eukaryota</taxon>
        <taxon>Metazoa</taxon>
        <taxon>Ecdysozoa</taxon>
        <taxon>Arthropoda</taxon>
        <taxon>Chelicerata</taxon>
        <taxon>Arachnida</taxon>
        <taxon>Araneae</taxon>
        <taxon>Araneomorphae</taxon>
        <taxon>Entelegynae</taxon>
        <taxon>Araneoidea</taxon>
        <taxon>Araneidae</taxon>
        <taxon>Araneus</taxon>
    </lineage>
</organism>
<name>A0A4Y2LSJ4_ARAVE</name>
<keyword evidence="5 10" id="KW-0375">Hydrogen ion transport</keyword>